<proteinExistence type="inferred from homology"/>
<comment type="catalytic activity">
    <reaction evidence="4">
        <text>a quinone + NADH + 5 H(+)(in) = a quinol + NAD(+) + 4 H(+)(out)</text>
        <dbReference type="Rhea" id="RHEA:57888"/>
        <dbReference type="ChEBI" id="CHEBI:15378"/>
        <dbReference type="ChEBI" id="CHEBI:24646"/>
        <dbReference type="ChEBI" id="CHEBI:57540"/>
        <dbReference type="ChEBI" id="CHEBI:57945"/>
        <dbReference type="ChEBI" id="CHEBI:132124"/>
    </reaction>
</comment>
<keyword evidence="7" id="KW-1185">Reference proteome</keyword>
<dbReference type="STRING" id="572480.Arnit_2977"/>
<dbReference type="RefSeq" id="WP_013136770.1">
    <property type="nucleotide sequence ID" value="NC_014166.1"/>
</dbReference>
<evidence type="ECO:0000259" key="5">
    <source>
        <dbReference type="Pfam" id="PF00329"/>
    </source>
</evidence>
<dbReference type="EMBL" id="CP001999">
    <property type="protein sequence ID" value="ADG94625.1"/>
    <property type="molecule type" value="Genomic_DNA"/>
</dbReference>
<comment type="similarity">
    <text evidence="1 3">Belongs to the complex I 30 kDa subunit family.</text>
</comment>
<dbReference type="EC" id="7.1.1.-" evidence="4"/>
<dbReference type="AlphaFoldDB" id="D5V7K5"/>
<dbReference type="SUPFAM" id="SSF143243">
    <property type="entry name" value="Nqo5-like"/>
    <property type="match status" value="1"/>
</dbReference>
<dbReference type="PANTHER" id="PTHR10884:SF14">
    <property type="entry name" value="NADH DEHYDROGENASE [UBIQUINONE] IRON-SULFUR PROTEIN 3, MITOCHONDRIAL"/>
    <property type="match status" value="1"/>
</dbReference>
<organism evidence="6 7">
    <name type="scientific">Arcobacter nitrofigilis (strain ATCC 33309 / DSM 7299 / CCUG 15893 / LMG 7604 / NCTC 12251 / CI)</name>
    <name type="common">Campylobacter nitrofigilis</name>
    <dbReference type="NCBI Taxonomy" id="572480"/>
    <lineage>
        <taxon>Bacteria</taxon>
        <taxon>Pseudomonadati</taxon>
        <taxon>Campylobacterota</taxon>
        <taxon>Epsilonproteobacteria</taxon>
        <taxon>Campylobacterales</taxon>
        <taxon>Arcobacteraceae</taxon>
        <taxon>Arcobacter</taxon>
    </lineage>
</organism>
<dbReference type="GO" id="GO:0008137">
    <property type="term" value="F:NADH dehydrogenase (ubiquinone) activity"/>
    <property type="evidence" value="ECO:0007669"/>
    <property type="project" value="InterPro"/>
</dbReference>
<gene>
    <name evidence="6" type="ordered locus">Arnit_2977</name>
</gene>
<dbReference type="InterPro" id="IPR001268">
    <property type="entry name" value="NADH_UbQ_OxRdtase_30kDa_su"/>
</dbReference>
<dbReference type="PROSITE" id="PS00542">
    <property type="entry name" value="COMPLEX1_30K"/>
    <property type="match status" value="1"/>
</dbReference>
<name>D5V7K5_ARCNC</name>
<dbReference type="HOGENOM" id="CLU_091312_0_0_7"/>
<comment type="function">
    <text evidence="4">NDH-1 shuttles electrons from NADH, via FMN and iron-sulfur (Fe-S) centers, to quinones in the respiratory chain.</text>
</comment>
<keyword evidence="3" id="KW-1278">Translocase</keyword>
<dbReference type="NCBIfam" id="NF006304">
    <property type="entry name" value="PRK08491.1"/>
    <property type="match status" value="1"/>
</dbReference>
<dbReference type="KEGG" id="ant:Arnit_2977"/>
<evidence type="ECO:0000256" key="1">
    <source>
        <dbReference type="ARBA" id="ARBA00007569"/>
    </source>
</evidence>
<sequence>MRKYTPKDNVQKKSYYNDRFFVSPIVPRSDYKSDEIYEKDIEKISSKVQILEAYVENKELVIYINSKDNVTTLKLLKEELEYDMLMELSAIDYLAQRKGFEIFYEMLSMNKHKRIRVKCFIEEKEPIESVYSLFKMANWSEREMYDMYGVKVINHPNMKRILMPDDWYDHPLRKTYPLHGDEVAQWYEVDHIFGKEAREEIGPEERDDAAIDRYDTTRFSRLGHEVPFGTPIVEGEEKETPLAYTEEGGVKLFGKRLIKDFDEKKSKILDERR</sequence>
<dbReference type="OrthoDB" id="9803286at2"/>
<dbReference type="GO" id="GO:0016651">
    <property type="term" value="F:oxidoreductase activity, acting on NAD(P)H"/>
    <property type="evidence" value="ECO:0007669"/>
    <property type="project" value="InterPro"/>
</dbReference>
<evidence type="ECO:0000313" key="6">
    <source>
        <dbReference type="EMBL" id="ADG94625.1"/>
    </source>
</evidence>
<accession>D5V7K5</accession>
<evidence type="ECO:0000313" key="7">
    <source>
        <dbReference type="Proteomes" id="UP000000939"/>
    </source>
</evidence>
<protein>
    <recommendedName>
        <fullName evidence="4">NADH-quinone oxidoreductase</fullName>
        <ecNumber evidence="4">7.1.1.-</ecNumber>
    </recommendedName>
</protein>
<keyword evidence="4" id="KW-0874">Quinone</keyword>
<dbReference type="Gene3D" id="3.30.460.80">
    <property type="entry name" value="NADH:ubiquinone oxidoreductase, 30kDa subunit"/>
    <property type="match status" value="1"/>
</dbReference>
<dbReference type="eggNOG" id="COG0852">
    <property type="taxonomic scope" value="Bacteria"/>
</dbReference>
<dbReference type="InterPro" id="IPR037232">
    <property type="entry name" value="NADH_quin_OxRdtase_su_C/D-like"/>
</dbReference>
<dbReference type="Proteomes" id="UP000000939">
    <property type="component" value="Chromosome"/>
</dbReference>
<keyword evidence="2 3" id="KW-0813">Transport</keyword>
<evidence type="ECO:0000256" key="3">
    <source>
        <dbReference type="RuleBase" id="RU003456"/>
    </source>
</evidence>
<evidence type="ECO:0000256" key="2">
    <source>
        <dbReference type="ARBA" id="ARBA00022448"/>
    </source>
</evidence>
<feature type="domain" description="NADH:ubiquinone oxidoreductase 30kDa subunit" evidence="5">
    <location>
        <begin position="62"/>
        <end position="181"/>
    </location>
</feature>
<keyword evidence="3" id="KW-0520">NAD</keyword>
<dbReference type="InterPro" id="IPR020396">
    <property type="entry name" value="NADH_UbQ_OxRdtase_CS"/>
</dbReference>
<dbReference type="NCBIfam" id="TIGR01961">
    <property type="entry name" value="NuoC_fam"/>
    <property type="match status" value="1"/>
</dbReference>
<dbReference type="Pfam" id="PF00329">
    <property type="entry name" value="Complex1_30kDa"/>
    <property type="match status" value="1"/>
</dbReference>
<dbReference type="PANTHER" id="PTHR10884">
    <property type="entry name" value="NADH DEHYDROGENASE UBIQUINONE IRON-SULFUR PROTEIN 3"/>
    <property type="match status" value="1"/>
</dbReference>
<dbReference type="InterPro" id="IPR010218">
    <property type="entry name" value="NADH_DH_suC"/>
</dbReference>
<dbReference type="GO" id="GO:0048038">
    <property type="term" value="F:quinone binding"/>
    <property type="evidence" value="ECO:0007669"/>
    <property type="project" value="UniProtKB-KW"/>
</dbReference>
<reference evidence="6 7" key="1">
    <citation type="journal article" date="2010" name="Stand. Genomic Sci.">
        <title>Complete genome sequence of Arcobacter nitrofigilis type strain (CI).</title>
        <authorList>
            <person name="Pati A."/>
            <person name="Gronow S."/>
            <person name="Lapidus A."/>
            <person name="Copeland A."/>
            <person name="Glavina Del Rio T."/>
            <person name="Nolan M."/>
            <person name="Lucas S."/>
            <person name="Tice H."/>
            <person name="Cheng J.F."/>
            <person name="Han C."/>
            <person name="Chertkov O."/>
            <person name="Bruce D."/>
            <person name="Tapia R."/>
            <person name="Goodwin L."/>
            <person name="Pitluck S."/>
            <person name="Liolios K."/>
            <person name="Ivanova N."/>
            <person name="Mavromatis K."/>
            <person name="Chen A."/>
            <person name="Palaniappan K."/>
            <person name="Land M."/>
            <person name="Hauser L."/>
            <person name="Chang Y.J."/>
            <person name="Jeffries C.D."/>
            <person name="Detter J.C."/>
            <person name="Rohde M."/>
            <person name="Goker M."/>
            <person name="Bristow J."/>
            <person name="Eisen J.A."/>
            <person name="Markowitz V."/>
            <person name="Hugenholtz P."/>
            <person name="Klenk H.P."/>
            <person name="Kyrpides N.C."/>
        </authorList>
    </citation>
    <scope>NUCLEOTIDE SEQUENCE [LARGE SCALE GENOMIC DNA]</scope>
    <source>
        <strain evidence="7">ATCC 33309 / DSM 7299 / CCUG 15893 / LMG 7604 / NCTC 12251 / CI</strain>
    </source>
</reference>
<evidence type="ECO:0000256" key="4">
    <source>
        <dbReference type="RuleBase" id="RU003582"/>
    </source>
</evidence>